<keyword evidence="1" id="KW-0489">Methyltransferase</keyword>
<proteinExistence type="predicted"/>
<reference evidence="1 2" key="1">
    <citation type="journal article" date="2021" name="Nat. Commun.">
        <title>Genetic determinants of endophytism in the Arabidopsis root mycobiome.</title>
        <authorList>
            <person name="Mesny F."/>
            <person name="Miyauchi S."/>
            <person name="Thiergart T."/>
            <person name="Pickel B."/>
            <person name="Atanasova L."/>
            <person name="Karlsson M."/>
            <person name="Huettel B."/>
            <person name="Barry K.W."/>
            <person name="Haridas S."/>
            <person name="Chen C."/>
            <person name="Bauer D."/>
            <person name="Andreopoulos W."/>
            <person name="Pangilinan J."/>
            <person name="LaButti K."/>
            <person name="Riley R."/>
            <person name="Lipzen A."/>
            <person name="Clum A."/>
            <person name="Drula E."/>
            <person name="Henrissat B."/>
            <person name="Kohler A."/>
            <person name="Grigoriev I.V."/>
            <person name="Martin F.M."/>
            <person name="Hacquard S."/>
        </authorList>
    </citation>
    <scope>NUCLEOTIDE SEQUENCE [LARGE SCALE GENOMIC DNA]</scope>
    <source>
        <strain evidence="1 2">MPI-SDFR-AT-0079</strain>
    </source>
</reference>
<accession>A0ACB7PFT9</accession>
<dbReference type="Proteomes" id="UP000724584">
    <property type="component" value="Unassembled WGS sequence"/>
</dbReference>
<sequence>MASSTSLPKLRQLAATIELAVAKIQEALDAQGIPSPSFDEDAPPLPSDVGEARDVVLDATAELQDLLTEPLNMIHRASRSDKSACIQVISRFGIAGLVPPGGRVSFRDIAAQTPLTEQMVGRIVRHAATMRIFYEPEPGMVAHTKASKLLASEDMRDWARAGTEELGSAAGKLAHALERWPGSQEPNETGFSIANDTTDSIYQVIAKSPERAVRFANAMKVMTGRPEFDLSYALDHYDWASLGNAQIVDVGGAKGHFSLALAKQYSNLQIVVQDMGFVVQDADAGDLGDRVRFMAHDLFEQQTVAADVFFFRWIFHNWPDKYCIRILRAQIPLLKAGVKLIVQEAVMPETGTVAQWKEKDFRSMDLEMAFTFNARERTLADWEALFKEADPSFVLKRVVEPQGSAMSILEFVWEGGKGSET</sequence>
<protein>
    <submittedName>
        <fullName evidence="1">S-adenosyl-L-methionine-dependent methyltransferase</fullName>
    </submittedName>
</protein>
<organism evidence="1 2">
    <name type="scientific">Chaetomium tenue</name>
    <dbReference type="NCBI Taxonomy" id="1854479"/>
    <lineage>
        <taxon>Eukaryota</taxon>
        <taxon>Fungi</taxon>
        <taxon>Dikarya</taxon>
        <taxon>Ascomycota</taxon>
        <taxon>Pezizomycotina</taxon>
        <taxon>Sordariomycetes</taxon>
        <taxon>Sordariomycetidae</taxon>
        <taxon>Sordariales</taxon>
        <taxon>Chaetomiaceae</taxon>
        <taxon>Chaetomium</taxon>
    </lineage>
</organism>
<name>A0ACB7PFT9_9PEZI</name>
<dbReference type="EMBL" id="JAGIZQ010000003">
    <property type="protein sequence ID" value="KAH6637184.1"/>
    <property type="molecule type" value="Genomic_DNA"/>
</dbReference>
<evidence type="ECO:0000313" key="2">
    <source>
        <dbReference type="Proteomes" id="UP000724584"/>
    </source>
</evidence>
<keyword evidence="2" id="KW-1185">Reference proteome</keyword>
<keyword evidence="1" id="KW-0808">Transferase</keyword>
<comment type="caution">
    <text evidence="1">The sequence shown here is derived from an EMBL/GenBank/DDBJ whole genome shotgun (WGS) entry which is preliminary data.</text>
</comment>
<evidence type="ECO:0000313" key="1">
    <source>
        <dbReference type="EMBL" id="KAH6637184.1"/>
    </source>
</evidence>
<gene>
    <name evidence="1" type="ORF">F5144DRAFT_601859</name>
</gene>